<proteinExistence type="predicted"/>
<dbReference type="CDD" id="cd05254">
    <property type="entry name" value="dTDP_HR_like_SDR_e"/>
    <property type="match status" value="1"/>
</dbReference>
<evidence type="ECO:0000313" key="2">
    <source>
        <dbReference type="EMBL" id="GBH35166.1"/>
    </source>
</evidence>
<dbReference type="OrthoDB" id="4907at2157"/>
<feature type="domain" description="RmlD-like substrate binding" evidence="1">
    <location>
        <begin position="3"/>
        <end position="291"/>
    </location>
</feature>
<evidence type="ECO:0000313" key="3">
    <source>
        <dbReference type="Proteomes" id="UP000245829"/>
    </source>
</evidence>
<reference evidence="2 3" key="1">
    <citation type="submission" date="2018-05" db="EMBL/GenBank/DDBJ databases">
        <title>genome sequencing of Nitrosopumilus sp. NM25.</title>
        <authorList>
            <person name="Mori K."/>
            <person name="Nakagawa T."/>
        </authorList>
    </citation>
    <scope>NUCLEOTIDE SEQUENCE [LARGE SCALE GENOMIC DNA]</scope>
    <source>
        <strain evidence="2 3">NM25</strain>
    </source>
</reference>
<dbReference type="EMBL" id="BGKI01000012">
    <property type="protein sequence ID" value="GBH35166.1"/>
    <property type="molecule type" value="Genomic_DNA"/>
</dbReference>
<accession>A0A2S2KU74</accession>
<dbReference type="PANTHER" id="PTHR10491">
    <property type="entry name" value="DTDP-4-DEHYDRORHAMNOSE REDUCTASE"/>
    <property type="match status" value="1"/>
</dbReference>
<dbReference type="NCBIfam" id="TIGR01214">
    <property type="entry name" value="rmlD"/>
    <property type="match status" value="1"/>
</dbReference>
<dbReference type="SUPFAM" id="SSF51735">
    <property type="entry name" value="NAD(P)-binding Rossmann-fold domains"/>
    <property type="match status" value="1"/>
</dbReference>
<evidence type="ECO:0000259" key="1">
    <source>
        <dbReference type="Pfam" id="PF04321"/>
    </source>
</evidence>
<dbReference type="InterPro" id="IPR005913">
    <property type="entry name" value="dTDP_dehydrorham_reduct"/>
</dbReference>
<dbReference type="InterPro" id="IPR029903">
    <property type="entry name" value="RmlD-like-bd"/>
</dbReference>
<organism evidence="2 3">
    <name type="scientific">Nitrosopumilus zosterae</name>
    <dbReference type="NCBI Taxonomy" id="718286"/>
    <lineage>
        <taxon>Archaea</taxon>
        <taxon>Nitrososphaerota</taxon>
        <taxon>Nitrososphaeria</taxon>
        <taxon>Nitrosopumilales</taxon>
        <taxon>Nitrosopumilaceae</taxon>
        <taxon>Nitrosopumilus</taxon>
    </lineage>
</organism>
<gene>
    <name evidence="2" type="ORF">NZNM25_19570</name>
</gene>
<dbReference type="InterPro" id="IPR036291">
    <property type="entry name" value="NAD(P)-bd_dom_sf"/>
</dbReference>
<comment type="caution">
    <text evidence="2">The sequence shown here is derived from an EMBL/GenBank/DDBJ whole genome shotgun (WGS) entry which is preliminary data.</text>
</comment>
<dbReference type="Gene3D" id="3.40.50.720">
    <property type="entry name" value="NAD(P)-binding Rossmann-like Domain"/>
    <property type="match status" value="1"/>
</dbReference>
<dbReference type="Proteomes" id="UP000245829">
    <property type="component" value="Unassembled WGS sequence"/>
</dbReference>
<keyword evidence="3" id="KW-1185">Reference proteome</keyword>
<name>A0A2S2KU74_9ARCH</name>
<protein>
    <submittedName>
        <fullName evidence="2">NAD(P)-dependent oxidoreductase</fullName>
    </submittedName>
</protein>
<dbReference type="PANTHER" id="PTHR10491:SF4">
    <property type="entry name" value="METHIONINE ADENOSYLTRANSFERASE 2 SUBUNIT BETA"/>
    <property type="match status" value="1"/>
</dbReference>
<dbReference type="Pfam" id="PF04321">
    <property type="entry name" value="RmlD_sub_bind"/>
    <property type="match status" value="1"/>
</dbReference>
<sequence>MTKILVTGSTGLVGRQVVRDLVRKNYEVYACYNRIKPEFGIPVNLDLSKTDKIISVLHSINPNIIIHLAAITDLEKCEIQREQAVLINTDSTRILARESTKLGAFFIYVSTDYVFDGTEGYRKEDDITNPLNIYGKSKLDGEIAIRDSTSKYAIIRTSTPFGLHSTKKSFPLWIKENLEGGKETSVLIDQFTSPTYVPNLSKMIIEVTLKQIIGIIHLAGATRISRYEFAIMIAEKLDLDKSLLKPIKIQDMNWKATRPKDSSLDISKAKKILMNKPEEIEYALENFIYEIKNLKN</sequence>
<dbReference type="AlphaFoldDB" id="A0A2S2KU74"/>